<evidence type="ECO:0000259" key="6">
    <source>
        <dbReference type="PROSITE" id="PS50860"/>
    </source>
</evidence>
<evidence type="ECO:0000256" key="1">
    <source>
        <dbReference type="ARBA" id="ARBA00001947"/>
    </source>
</evidence>
<dbReference type="GO" id="GO:0004813">
    <property type="term" value="F:alanine-tRNA ligase activity"/>
    <property type="evidence" value="ECO:0007669"/>
    <property type="project" value="InterPro"/>
</dbReference>
<dbReference type="SUPFAM" id="SSF50447">
    <property type="entry name" value="Translation proteins"/>
    <property type="match status" value="1"/>
</dbReference>
<feature type="coiled-coil region" evidence="5">
    <location>
        <begin position="271"/>
        <end position="298"/>
    </location>
</feature>
<dbReference type="GO" id="GO:0003676">
    <property type="term" value="F:nucleic acid binding"/>
    <property type="evidence" value="ECO:0007669"/>
    <property type="project" value="InterPro"/>
</dbReference>
<dbReference type="Pfam" id="PF01411">
    <property type="entry name" value="tRNA-synt_2c"/>
    <property type="match status" value="1"/>
</dbReference>
<dbReference type="EMBL" id="WSLF01000007">
    <property type="protein sequence ID" value="KAE9633775.1"/>
    <property type="molecule type" value="Genomic_DNA"/>
</dbReference>
<sequence>MSRPQKIWKRGIRMTEKGYYENPYLTHWTTEIKAVIPQKDQFLLVLDRTYFYPEGGGQPSDRGTIDGIEVIDVFEKDDMIFHAVPKVPDNSKVDCQIDFKRRFEHMQQHTGEHILAATFYRLYGGVSNAFHMGEDYVSIDISLPEVTPAMVKEVEDAVNEVIYKNIPVKTYMKDLEGAKLLPLRKQPKVDEDIRIVEIEGVDFCPCCGTHVTSTGEVGLLKILKTEKSKGMTRIYFQCGRKALEDYRKKHEIISFLYEKFSANDITLLGKIEKYMEDVKKTEVQVKELHQELSFCEAQKLVKDAKKSVVYGSYSNKTLNEIIFIAKQVAQMGGYVFIGVSLKEKKLLLSHNTDLVLHCGKLLKDVMKDFNARGGGSATQAQASFESEEELKKCAETLRQICQGLDD</sequence>
<proteinExistence type="predicted"/>
<dbReference type="SMART" id="SM00863">
    <property type="entry name" value="tRNA_SAD"/>
    <property type="match status" value="1"/>
</dbReference>
<organism evidence="7 8">
    <name type="scientific">Defluviitalea raffinosedens</name>
    <dbReference type="NCBI Taxonomy" id="1450156"/>
    <lineage>
        <taxon>Bacteria</taxon>
        <taxon>Bacillati</taxon>
        <taxon>Bacillota</taxon>
        <taxon>Clostridia</taxon>
        <taxon>Lachnospirales</taxon>
        <taxon>Defluviitaleaceae</taxon>
        <taxon>Defluviitalea</taxon>
    </lineage>
</organism>
<dbReference type="AlphaFoldDB" id="A0A7C8LJ64"/>
<dbReference type="PANTHER" id="PTHR43462">
    <property type="entry name" value="ALANYL-TRNA EDITING PROTEIN"/>
    <property type="match status" value="1"/>
</dbReference>
<evidence type="ECO:0000313" key="8">
    <source>
        <dbReference type="Proteomes" id="UP000483018"/>
    </source>
</evidence>
<comment type="caution">
    <text evidence="7">The sequence shown here is derived from an EMBL/GenBank/DDBJ whole genome shotgun (WGS) entry which is preliminary data.</text>
</comment>
<dbReference type="Pfam" id="PF07973">
    <property type="entry name" value="tRNA_SAD"/>
    <property type="match status" value="1"/>
</dbReference>
<reference evidence="7 8" key="1">
    <citation type="submission" date="2019-12" db="EMBL/GenBank/DDBJ databases">
        <title>Defluviitalea raffinosedens, isolated from a biogas fermenter, genome sequencing and characterization.</title>
        <authorList>
            <person name="Rettenmaier R."/>
            <person name="Schneider M."/>
            <person name="Neuhaus K."/>
            <person name="Liebl W."/>
            <person name="Zverlov V."/>
        </authorList>
    </citation>
    <scope>NUCLEOTIDE SEQUENCE [LARGE SCALE GENOMIC DNA]</scope>
    <source>
        <strain evidence="7 8">249c-K6</strain>
    </source>
</reference>
<accession>A0A7C8LJ64</accession>
<name>A0A7C8LJ64_9FIRM</name>
<evidence type="ECO:0000256" key="3">
    <source>
        <dbReference type="ARBA" id="ARBA00022723"/>
    </source>
</evidence>
<evidence type="ECO:0000256" key="4">
    <source>
        <dbReference type="ARBA" id="ARBA00022833"/>
    </source>
</evidence>
<keyword evidence="3" id="KW-0479">Metal-binding</keyword>
<dbReference type="GO" id="GO:0006419">
    <property type="term" value="P:alanyl-tRNA aminoacylation"/>
    <property type="evidence" value="ECO:0007669"/>
    <property type="project" value="InterPro"/>
</dbReference>
<keyword evidence="5" id="KW-0175">Coiled coil</keyword>
<dbReference type="GO" id="GO:0005524">
    <property type="term" value="F:ATP binding"/>
    <property type="evidence" value="ECO:0007669"/>
    <property type="project" value="InterPro"/>
</dbReference>
<dbReference type="Gene3D" id="3.30.980.10">
    <property type="entry name" value="Threonyl-trna Synthetase, Chain A, domain 2"/>
    <property type="match status" value="1"/>
</dbReference>
<dbReference type="InterPro" id="IPR018163">
    <property type="entry name" value="Thr/Ala-tRNA-synth_IIc_edit"/>
</dbReference>
<dbReference type="InterPro" id="IPR051335">
    <property type="entry name" value="Alanyl-tRNA_Editing_Enzymes"/>
</dbReference>
<dbReference type="InterPro" id="IPR012947">
    <property type="entry name" value="tRNA_SAD"/>
</dbReference>
<comment type="cofactor">
    <cofactor evidence="1">
        <name>Zn(2+)</name>
        <dbReference type="ChEBI" id="CHEBI:29105"/>
    </cofactor>
</comment>
<dbReference type="PROSITE" id="PS50860">
    <property type="entry name" value="AA_TRNA_LIGASE_II_ALA"/>
    <property type="match status" value="1"/>
</dbReference>
<dbReference type="GO" id="GO:0005737">
    <property type="term" value="C:cytoplasm"/>
    <property type="evidence" value="ECO:0007669"/>
    <property type="project" value="UniProtKB-SubCell"/>
</dbReference>
<dbReference type="InterPro" id="IPR009000">
    <property type="entry name" value="Transl_B-barrel_sf"/>
</dbReference>
<dbReference type="Gene3D" id="3.10.310.40">
    <property type="match status" value="1"/>
</dbReference>
<dbReference type="GO" id="GO:0046872">
    <property type="term" value="F:metal ion binding"/>
    <property type="evidence" value="ECO:0007669"/>
    <property type="project" value="UniProtKB-KW"/>
</dbReference>
<dbReference type="OrthoDB" id="9812949at2"/>
<dbReference type="InterPro" id="IPR018164">
    <property type="entry name" value="Ala-tRNA-synth_IIc_N"/>
</dbReference>
<evidence type="ECO:0000256" key="2">
    <source>
        <dbReference type="ARBA" id="ARBA00004496"/>
    </source>
</evidence>
<comment type="subcellular location">
    <subcellularLocation>
        <location evidence="2">Cytoplasm</location>
    </subcellularLocation>
</comment>
<evidence type="ECO:0000256" key="5">
    <source>
        <dbReference type="SAM" id="Coils"/>
    </source>
</evidence>
<keyword evidence="4" id="KW-0862">Zinc</keyword>
<dbReference type="Gene3D" id="2.40.30.130">
    <property type="match status" value="1"/>
</dbReference>
<dbReference type="GO" id="GO:0002161">
    <property type="term" value="F:aminoacyl-tRNA deacylase activity"/>
    <property type="evidence" value="ECO:0007669"/>
    <property type="project" value="UniProtKB-ARBA"/>
</dbReference>
<dbReference type="SUPFAM" id="SSF55186">
    <property type="entry name" value="ThrRS/AlaRS common domain"/>
    <property type="match status" value="1"/>
</dbReference>
<protein>
    <submittedName>
        <fullName evidence="7">Alanyl-tRNA editing protein</fullName>
    </submittedName>
</protein>
<dbReference type="PANTHER" id="PTHR43462:SF1">
    <property type="entry name" value="ALANYL-TRNA EDITING PROTEIN AARSD1"/>
    <property type="match status" value="1"/>
</dbReference>
<evidence type="ECO:0000313" key="7">
    <source>
        <dbReference type="EMBL" id="KAE9633775.1"/>
    </source>
</evidence>
<keyword evidence="8" id="KW-1185">Reference proteome</keyword>
<feature type="domain" description="Alanyl-transfer RNA synthetases family profile" evidence="6">
    <location>
        <begin position="18"/>
        <end position="248"/>
    </location>
</feature>
<dbReference type="Proteomes" id="UP000483018">
    <property type="component" value="Unassembled WGS sequence"/>
</dbReference>
<dbReference type="InterPro" id="IPR018165">
    <property type="entry name" value="Ala-tRNA-synth_IIc_core"/>
</dbReference>
<gene>
    <name evidence="7" type="ORF">GND95_08975</name>
</gene>